<keyword evidence="3" id="KW-1185">Reference proteome</keyword>
<proteinExistence type="predicted"/>
<name>A0A4Q2TIL0_9HYPH</name>
<keyword evidence="1" id="KW-1133">Transmembrane helix</keyword>
<evidence type="ECO:0000313" key="3">
    <source>
        <dbReference type="Proteomes" id="UP000291088"/>
    </source>
</evidence>
<feature type="transmembrane region" description="Helical" evidence="1">
    <location>
        <begin position="38"/>
        <end position="62"/>
    </location>
</feature>
<protein>
    <submittedName>
        <fullName evidence="2">Uncharacterized protein</fullName>
    </submittedName>
</protein>
<keyword evidence="1" id="KW-0812">Transmembrane</keyword>
<dbReference type="AlphaFoldDB" id="A0A4Q2TIL0"/>
<evidence type="ECO:0000256" key="1">
    <source>
        <dbReference type="SAM" id="Phobius"/>
    </source>
</evidence>
<evidence type="ECO:0000313" key="2">
    <source>
        <dbReference type="EMBL" id="RYC17481.1"/>
    </source>
</evidence>
<keyword evidence="1" id="KW-0472">Membrane</keyword>
<dbReference type="Proteomes" id="UP000291088">
    <property type="component" value="Unassembled WGS sequence"/>
</dbReference>
<dbReference type="EMBL" id="SDVB01000170">
    <property type="protein sequence ID" value="RYC17481.1"/>
    <property type="molecule type" value="Genomic_DNA"/>
</dbReference>
<accession>A0A4Q2TIL0</accession>
<gene>
    <name evidence="2" type="ORF">EUU22_05710</name>
</gene>
<comment type="caution">
    <text evidence="2">The sequence shown here is derived from an EMBL/GenBank/DDBJ whole genome shotgun (WGS) entry which is preliminary data.</text>
</comment>
<organism evidence="2 3">
    <name type="scientific">Ciceribacter ferrooxidans</name>
    <dbReference type="NCBI Taxonomy" id="2509717"/>
    <lineage>
        <taxon>Bacteria</taxon>
        <taxon>Pseudomonadati</taxon>
        <taxon>Pseudomonadota</taxon>
        <taxon>Alphaproteobacteria</taxon>
        <taxon>Hyphomicrobiales</taxon>
        <taxon>Rhizobiaceae</taxon>
        <taxon>Ciceribacter</taxon>
    </lineage>
</organism>
<reference evidence="2 3" key="1">
    <citation type="submission" date="2019-01" db="EMBL/GenBank/DDBJ databases">
        <authorList>
            <person name="Deng T."/>
        </authorList>
    </citation>
    <scope>NUCLEOTIDE SEQUENCE [LARGE SCALE GENOMIC DNA]</scope>
    <source>
        <strain evidence="2 3">F8825</strain>
    </source>
</reference>
<sequence>MAEKKYRIDREKGRLILGRLELPFPRSRNGRVAVGSGLVAGGILGFLPVLGFWMIPLGLLILSQELPAVRRRRRKAAIWWRKRYPQVNRAGR</sequence>
<dbReference type="OrthoDB" id="5959103at2"/>
<dbReference type="RefSeq" id="WP_129331091.1">
    <property type="nucleotide sequence ID" value="NZ_SDVB01000170.1"/>
</dbReference>